<keyword evidence="3" id="KW-1185">Reference proteome</keyword>
<evidence type="ECO:0000313" key="2">
    <source>
        <dbReference type="EMBL" id="GBP23917.1"/>
    </source>
</evidence>
<organism evidence="2 3">
    <name type="scientific">Eumeta variegata</name>
    <name type="common">Bagworm moth</name>
    <name type="synonym">Eumeta japonica</name>
    <dbReference type="NCBI Taxonomy" id="151549"/>
    <lineage>
        <taxon>Eukaryota</taxon>
        <taxon>Metazoa</taxon>
        <taxon>Ecdysozoa</taxon>
        <taxon>Arthropoda</taxon>
        <taxon>Hexapoda</taxon>
        <taxon>Insecta</taxon>
        <taxon>Pterygota</taxon>
        <taxon>Neoptera</taxon>
        <taxon>Endopterygota</taxon>
        <taxon>Lepidoptera</taxon>
        <taxon>Glossata</taxon>
        <taxon>Ditrysia</taxon>
        <taxon>Tineoidea</taxon>
        <taxon>Psychidae</taxon>
        <taxon>Oiketicinae</taxon>
        <taxon>Eumeta</taxon>
    </lineage>
</organism>
<feature type="transmembrane region" description="Helical" evidence="1">
    <location>
        <begin position="90"/>
        <end position="108"/>
    </location>
</feature>
<comment type="caution">
    <text evidence="2">The sequence shown here is derived from an EMBL/GenBank/DDBJ whole genome shotgun (WGS) entry which is preliminary data.</text>
</comment>
<keyword evidence="2" id="KW-0675">Receptor</keyword>
<proteinExistence type="predicted"/>
<keyword evidence="1" id="KW-1133">Transmembrane helix</keyword>
<gene>
    <name evidence="2" type="primary">TrissinR</name>
    <name evidence="2" type="ORF">EVAR_17554_1</name>
</gene>
<keyword evidence="1" id="KW-0812">Transmembrane</keyword>
<evidence type="ECO:0000256" key="1">
    <source>
        <dbReference type="SAM" id="Phobius"/>
    </source>
</evidence>
<keyword evidence="1" id="KW-0472">Membrane</keyword>
<dbReference type="AlphaFoldDB" id="A0A4C1UCS4"/>
<reference evidence="2 3" key="1">
    <citation type="journal article" date="2019" name="Commun. Biol.">
        <title>The bagworm genome reveals a unique fibroin gene that provides high tensile strength.</title>
        <authorList>
            <person name="Kono N."/>
            <person name="Nakamura H."/>
            <person name="Ohtoshi R."/>
            <person name="Tomita M."/>
            <person name="Numata K."/>
            <person name="Arakawa K."/>
        </authorList>
    </citation>
    <scope>NUCLEOTIDE SEQUENCE [LARGE SCALE GENOMIC DNA]</scope>
</reference>
<dbReference type="Proteomes" id="UP000299102">
    <property type="component" value="Unassembled WGS sequence"/>
</dbReference>
<protein>
    <submittedName>
        <fullName evidence="2">Trissin receptor</fullName>
    </submittedName>
</protein>
<sequence>MYRYRGEQLSGRTVGPCDAADDVSLAMLLAPRLTGPQLRLRDDVGPPAQFNHSAESDSLSFTNGTAYNESDSIFPPETDEYIFDRPDVKAIFITLYTIVFCCCFFARCKRAKKIYSHLSKNLPLRLRSCVRSEYVNNERLGSRTNVSLDPGSYSEIDDTWHGL</sequence>
<evidence type="ECO:0000313" key="3">
    <source>
        <dbReference type="Proteomes" id="UP000299102"/>
    </source>
</evidence>
<accession>A0A4C1UCS4</accession>
<name>A0A4C1UCS4_EUMVA</name>
<dbReference type="OrthoDB" id="5964776at2759"/>
<dbReference type="EMBL" id="BGZK01000155">
    <property type="protein sequence ID" value="GBP23917.1"/>
    <property type="molecule type" value="Genomic_DNA"/>
</dbReference>
<dbReference type="STRING" id="151549.A0A4C1UCS4"/>